<evidence type="ECO:0000313" key="15">
    <source>
        <dbReference type="EMBL" id="KAL1625896.1"/>
    </source>
</evidence>
<dbReference type="SUPFAM" id="SSF57850">
    <property type="entry name" value="RING/U-box"/>
    <property type="match status" value="1"/>
</dbReference>
<protein>
    <recommendedName>
        <fullName evidence="6">Peptidyl-prolyl cis-trans isomerase-like 2</fullName>
        <ecNumber evidence="5">5.2.1.8</ecNumber>
    </recommendedName>
    <alternativeName>
        <fullName evidence="9">Cyclophilin-60</fullName>
    </alternativeName>
    <alternativeName>
        <fullName evidence="10">Cyclophilin-like protein Cyp-60</fullName>
    </alternativeName>
    <alternativeName>
        <fullName evidence="11">RING-type E3 ubiquitin transferase isomerase-like 2</fullName>
    </alternativeName>
</protein>
<evidence type="ECO:0000256" key="4">
    <source>
        <dbReference type="ARBA" id="ARBA00007930"/>
    </source>
</evidence>
<dbReference type="PRINTS" id="PR00153">
    <property type="entry name" value="CSAPPISMRASE"/>
</dbReference>
<comment type="caution">
    <text evidence="15">The sequence shown here is derived from an EMBL/GenBank/DDBJ whole genome shotgun (WGS) entry which is preliminary data.</text>
</comment>
<feature type="compositionally biased region" description="Basic and acidic residues" evidence="12">
    <location>
        <begin position="469"/>
        <end position="496"/>
    </location>
</feature>
<dbReference type="CDD" id="cd16663">
    <property type="entry name" value="RING-Ubox_PPIL2"/>
    <property type="match status" value="1"/>
</dbReference>
<evidence type="ECO:0000256" key="2">
    <source>
        <dbReference type="ARBA" id="ARBA00003697"/>
    </source>
</evidence>
<gene>
    <name evidence="15" type="primary">cyp8</name>
    <name evidence="15" type="ORF">SLS56_007135</name>
</gene>
<organism evidence="15 16">
    <name type="scientific">Neofusicoccum ribis</name>
    <dbReference type="NCBI Taxonomy" id="45134"/>
    <lineage>
        <taxon>Eukaryota</taxon>
        <taxon>Fungi</taxon>
        <taxon>Dikarya</taxon>
        <taxon>Ascomycota</taxon>
        <taxon>Pezizomycotina</taxon>
        <taxon>Dothideomycetes</taxon>
        <taxon>Dothideomycetes incertae sedis</taxon>
        <taxon>Botryosphaeriales</taxon>
        <taxon>Botryosphaeriaceae</taxon>
        <taxon>Neofusicoccum</taxon>
    </lineage>
</organism>
<dbReference type="InterPro" id="IPR003613">
    <property type="entry name" value="Ubox_domain"/>
</dbReference>
<dbReference type="InterPro" id="IPR044666">
    <property type="entry name" value="Cyclophilin_A-like"/>
</dbReference>
<evidence type="ECO:0000256" key="11">
    <source>
        <dbReference type="ARBA" id="ARBA00033051"/>
    </source>
</evidence>
<dbReference type="Proteomes" id="UP001521116">
    <property type="component" value="Unassembled WGS sequence"/>
</dbReference>
<sequence>MGKGTDKLYITHSEWASEDAYSASFGSGVNRSKAVGASFRRLPFNFCALSLQPFEHPVCTAQGTIFDLTNIVPWLKKHGTNPVDGQPLKSADLIKLNFTKNDDAEYVDPVTYKVFTDNTHLVALKTTGNVFAWDTIERLNIKAKNWRDLVSDEEFSRKDIITLQDPQNLESRDLSAFKYIKDGESNLTEEQEKERASGVNAGALGSSAKVLKAKDAVAKARADREKAAKAKANGGVAAALARARADQSDGSNALHQNKPLPYNAAQYTTGKAAASFTSTGVTPHTSNERALLSEEEYMLKRGRVKIAGYARMQTSLGELNVELHTEFAPKAVWNFVQLAKKGYYRNISFHRNIRNFMIQGGDPTGTGRGGQSIWGKNFNDEFEGPNKHDARGILSMANKGKNTNSSQFFITYRAAKHLDNKHTIFGRVVGGMDALSRLENAPTDSKDRPDPPVMLEDVVVFVDPFEEFQKQKSEKDAKEREQEEIKKAGGTEDDKTTWTGKRIRGDGSIESGSSAGGVGKYLQAALAEQKASAPEEDEIVSEWGEAEEPVRKKFKAGGFGNFDNW</sequence>
<dbReference type="InterPro" id="IPR026951">
    <property type="entry name" value="PPIL2_U-box_dom"/>
</dbReference>
<dbReference type="InterPro" id="IPR029000">
    <property type="entry name" value="Cyclophilin-like_dom_sf"/>
</dbReference>
<comment type="function">
    <text evidence="2">May catalyze the cis-trans isomerization of proline imidic peptide bonds in oligopeptides thereby assisting the folding of proteins. May also function as a chaperone, playing a role in intracellular transport of proteins. May also have a protein ubiquitin ligase activity acting as an E3 ubiquitin protein ligase or as a ubiquitin-ubiquitin ligase promoting elongation of ubiquitin chains on proteins.</text>
</comment>
<comment type="similarity">
    <text evidence="4">Belongs to the cyclophilin-type PPIase family. PPIL2 subfamily.</text>
</comment>
<dbReference type="SUPFAM" id="SSF50891">
    <property type="entry name" value="Cyclophilin-like"/>
    <property type="match status" value="1"/>
</dbReference>
<dbReference type="PANTHER" id="PTHR45625">
    <property type="entry name" value="PEPTIDYL-PROLYL CIS-TRANS ISOMERASE-RELATED"/>
    <property type="match status" value="1"/>
</dbReference>
<keyword evidence="7" id="KW-0697">Rotamase</keyword>
<dbReference type="InterPro" id="IPR013083">
    <property type="entry name" value="Znf_RING/FYVE/PHD"/>
</dbReference>
<feature type="domain" description="U-box" evidence="14">
    <location>
        <begin position="40"/>
        <end position="113"/>
    </location>
</feature>
<feature type="region of interest" description="Disordered" evidence="12">
    <location>
        <begin position="469"/>
        <end position="516"/>
    </location>
</feature>
<keyword evidence="16" id="KW-1185">Reference proteome</keyword>
<dbReference type="PROSITE" id="PS51698">
    <property type="entry name" value="U_BOX"/>
    <property type="match status" value="1"/>
</dbReference>
<evidence type="ECO:0000259" key="13">
    <source>
        <dbReference type="PROSITE" id="PS50072"/>
    </source>
</evidence>
<name>A0ABR3SNS3_9PEZI</name>
<dbReference type="PROSITE" id="PS50072">
    <property type="entry name" value="CSA_PPIASE_2"/>
    <property type="match status" value="1"/>
</dbReference>
<comment type="subcellular location">
    <subcellularLocation>
        <location evidence="3">Nucleus</location>
    </subcellularLocation>
</comment>
<dbReference type="Pfam" id="PF04641">
    <property type="entry name" value="Rtf2"/>
    <property type="match status" value="1"/>
</dbReference>
<proteinExistence type="inferred from homology"/>
<dbReference type="Pfam" id="PF00160">
    <property type="entry name" value="Pro_isomerase"/>
    <property type="match status" value="1"/>
</dbReference>
<evidence type="ECO:0000256" key="6">
    <source>
        <dbReference type="ARBA" id="ARBA00020592"/>
    </source>
</evidence>
<evidence type="ECO:0000256" key="7">
    <source>
        <dbReference type="ARBA" id="ARBA00023110"/>
    </source>
</evidence>
<dbReference type="Gene3D" id="3.30.40.10">
    <property type="entry name" value="Zinc/RING finger domain, C3HC4 (zinc finger)"/>
    <property type="match status" value="1"/>
</dbReference>
<evidence type="ECO:0000256" key="8">
    <source>
        <dbReference type="ARBA" id="ARBA00023242"/>
    </source>
</evidence>
<evidence type="ECO:0000256" key="10">
    <source>
        <dbReference type="ARBA" id="ARBA00030942"/>
    </source>
</evidence>
<evidence type="ECO:0000256" key="12">
    <source>
        <dbReference type="SAM" id="MobiDB-lite"/>
    </source>
</evidence>
<dbReference type="CDD" id="cd01923">
    <property type="entry name" value="cyclophilin_RING"/>
    <property type="match status" value="1"/>
</dbReference>
<dbReference type="EMBL" id="JAJVDC020000089">
    <property type="protein sequence ID" value="KAL1625896.1"/>
    <property type="molecule type" value="Genomic_DNA"/>
</dbReference>
<dbReference type="PANTHER" id="PTHR45625:SF1">
    <property type="entry name" value="RING-TYPE E3 UBIQUITIN-PROTEIN LIGASE PPIL2"/>
    <property type="match status" value="1"/>
</dbReference>
<evidence type="ECO:0000313" key="16">
    <source>
        <dbReference type="Proteomes" id="UP001521116"/>
    </source>
</evidence>
<accession>A0ABR3SNS3</accession>
<keyword evidence="8" id="KW-0539">Nucleus</keyword>
<dbReference type="InterPro" id="IPR002130">
    <property type="entry name" value="Cyclophilin-type_PPIase_dom"/>
</dbReference>
<evidence type="ECO:0000256" key="1">
    <source>
        <dbReference type="ARBA" id="ARBA00000971"/>
    </source>
</evidence>
<evidence type="ECO:0000256" key="3">
    <source>
        <dbReference type="ARBA" id="ARBA00004123"/>
    </source>
</evidence>
<evidence type="ECO:0000259" key="14">
    <source>
        <dbReference type="PROSITE" id="PS51698"/>
    </source>
</evidence>
<dbReference type="EC" id="5.2.1.8" evidence="5"/>
<dbReference type="SMART" id="SM00504">
    <property type="entry name" value="Ubox"/>
    <property type="match status" value="1"/>
</dbReference>
<evidence type="ECO:0000256" key="5">
    <source>
        <dbReference type="ARBA" id="ARBA00013194"/>
    </source>
</evidence>
<reference evidence="15 16" key="1">
    <citation type="submission" date="2024-02" db="EMBL/GenBank/DDBJ databases">
        <title>De novo assembly and annotation of 12 fungi associated with fruit tree decline syndrome in Ontario, Canada.</title>
        <authorList>
            <person name="Sulman M."/>
            <person name="Ellouze W."/>
            <person name="Ilyukhin E."/>
        </authorList>
    </citation>
    <scope>NUCLEOTIDE SEQUENCE [LARGE SCALE GENOMIC DNA]</scope>
    <source>
        <strain evidence="15 16">M1-105</strain>
    </source>
</reference>
<keyword evidence="15" id="KW-0413">Isomerase</keyword>
<dbReference type="Gene3D" id="2.40.100.10">
    <property type="entry name" value="Cyclophilin-like"/>
    <property type="match status" value="1"/>
</dbReference>
<dbReference type="GO" id="GO:0016853">
    <property type="term" value="F:isomerase activity"/>
    <property type="evidence" value="ECO:0007669"/>
    <property type="project" value="UniProtKB-KW"/>
</dbReference>
<evidence type="ECO:0000256" key="9">
    <source>
        <dbReference type="ARBA" id="ARBA00030661"/>
    </source>
</evidence>
<comment type="catalytic activity">
    <reaction evidence="1">
        <text>[protein]-peptidylproline (omega=180) = [protein]-peptidylproline (omega=0)</text>
        <dbReference type="Rhea" id="RHEA:16237"/>
        <dbReference type="Rhea" id="RHEA-COMP:10747"/>
        <dbReference type="Rhea" id="RHEA-COMP:10748"/>
        <dbReference type="ChEBI" id="CHEBI:83833"/>
        <dbReference type="ChEBI" id="CHEBI:83834"/>
        <dbReference type="EC" id="5.2.1.8"/>
    </reaction>
</comment>
<feature type="domain" description="PPIase cyclophilin-type" evidence="13">
    <location>
        <begin position="313"/>
        <end position="460"/>
    </location>
</feature>